<dbReference type="InterPro" id="IPR043831">
    <property type="entry name" value="DUF5808"/>
</dbReference>
<dbReference type="AlphaFoldDB" id="A0A4Q5IWI6"/>
<dbReference type="Pfam" id="PF19124">
    <property type="entry name" value="DUF5808"/>
    <property type="match status" value="1"/>
</dbReference>
<accession>A0A4Q5IWI6</accession>
<feature type="domain" description="DUF5808" evidence="1">
    <location>
        <begin position="70"/>
        <end position="93"/>
    </location>
</feature>
<dbReference type="OrthoDB" id="4558476at2"/>
<dbReference type="EMBL" id="SDPU01000035">
    <property type="protein sequence ID" value="RYU09518.1"/>
    <property type="molecule type" value="Genomic_DNA"/>
</dbReference>
<name>A0A4Q5IWI6_9ACTN</name>
<protein>
    <recommendedName>
        <fullName evidence="1">DUF5808 domain-containing protein</fullName>
    </recommendedName>
</protein>
<gene>
    <name evidence="2" type="ORF">ETU37_20945</name>
</gene>
<evidence type="ECO:0000313" key="3">
    <source>
        <dbReference type="Proteomes" id="UP000291189"/>
    </source>
</evidence>
<dbReference type="RefSeq" id="WP_129989283.1">
    <property type="nucleotide sequence ID" value="NZ_SDPU01000035.1"/>
</dbReference>
<evidence type="ECO:0000313" key="2">
    <source>
        <dbReference type="EMBL" id="RYU09518.1"/>
    </source>
</evidence>
<organism evidence="2 3">
    <name type="scientific">Nocardioides iriomotensis</name>
    <dbReference type="NCBI Taxonomy" id="715784"/>
    <lineage>
        <taxon>Bacteria</taxon>
        <taxon>Bacillati</taxon>
        <taxon>Actinomycetota</taxon>
        <taxon>Actinomycetes</taxon>
        <taxon>Propionibacteriales</taxon>
        <taxon>Nocardioidaceae</taxon>
        <taxon>Nocardioides</taxon>
    </lineage>
</organism>
<sequence>MTDKKQKRKGRSPVKNLIGLVSLGLLVTAFVKELRTPTETRTWHGELFGVVPYDLRPPTPTRIRQSLWQPESDRLILPRSFGVGWSVNFARVVELANRRTGDDHA</sequence>
<proteinExistence type="predicted"/>
<reference evidence="2 3" key="1">
    <citation type="submission" date="2019-01" db="EMBL/GenBank/DDBJ databases">
        <title>Nocardioides guangzhouensis sp. nov., an actinobacterium isolated from soil.</title>
        <authorList>
            <person name="Fu Y."/>
            <person name="Cai Y."/>
            <person name="Lin Z."/>
            <person name="Chen P."/>
        </authorList>
    </citation>
    <scope>NUCLEOTIDE SEQUENCE [LARGE SCALE GENOMIC DNA]</scope>
    <source>
        <strain evidence="2 3">NBRC 105384</strain>
    </source>
</reference>
<evidence type="ECO:0000259" key="1">
    <source>
        <dbReference type="Pfam" id="PF19124"/>
    </source>
</evidence>
<dbReference type="Proteomes" id="UP000291189">
    <property type="component" value="Unassembled WGS sequence"/>
</dbReference>
<comment type="caution">
    <text evidence="2">The sequence shown here is derived from an EMBL/GenBank/DDBJ whole genome shotgun (WGS) entry which is preliminary data.</text>
</comment>
<keyword evidence="3" id="KW-1185">Reference proteome</keyword>